<evidence type="ECO:0000256" key="3">
    <source>
        <dbReference type="ARBA" id="ARBA00022435"/>
    </source>
</evidence>
<dbReference type="PANTHER" id="PTHR42902">
    <property type="entry name" value="MALATE SYNTHASE"/>
    <property type="match status" value="1"/>
</dbReference>
<dbReference type="PROSITE" id="PS00510">
    <property type="entry name" value="MALATE_SYNTHASE"/>
    <property type="match status" value="1"/>
</dbReference>
<evidence type="ECO:0000259" key="11">
    <source>
        <dbReference type="Pfam" id="PF20659"/>
    </source>
</evidence>
<dbReference type="InterPro" id="IPR001465">
    <property type="entry name" value="Malate_synthase_TIM"/>
</dbReference>
<comment type="similarity">
    <text evidence="1 8">Belongs to the malate synthase family.</text>
</comment>
<dbReference type="InterPro" id="IPR019830">
    <property type="entry name" value="Malate_synthase_CS"/>
</dbReference>
<keyword evidence="12" id="KW-0012">Acyltransferase</keyword>
<feature type="active site" description="Proton donor" evidence="7">
    <location>
        <position position="446"/>
    </location>
</feature>
<dbReference type="PATRIC" id="fig|1279009.4.peg.1196"/>
<protein>
    <recommendedName>
        <fullName evidence="2 8">Malate synthase</fullName>
        <ecNumber evidence="2 8">2.3.3.9</ecNumber>
    </recommendedName>
</protein>
<keyword evidence="13" id="KW-1185">Reference proteome</keyword>
<dbReference type="Pfam" id="PF20659">
    <property type="entry name" value="MS_C"/>
    <property type="match status" value="1"/>
</dbReference>
<feature type="domain" description="Malate synthase TIM barrel" evidence="9">
    <location>
        <begin position="160"/>
        <end position="404"/>
    </location>
</feature>
<dbReference type="NCBIfam" id="TIGR01344">
    <property type="entry name" value="malate_syn_A"/>
    <property type="match status" value="1"/>
</dbReference>
<dbReference type="InterPro" id="IPR006252">
    <property type="entry name" value="Malate_synthA"/>
</dbReference>
<feature type="active site" description="Proton acceptor" evidence="7">
    <location>
        <position position="163"/>
    </location>
</feature>
<evidence type="ECO:0000259" key="10">
    <source>
        <dbReference type="Pfam" id="PF20656"/>
    </source>
</evidence>
<comment type="pathway">
    <text evidence="8">Carbohydrate metabolism; glyoxylate cycle; (S)-malate from isocitrate: step 2/2.</text>
</comment>
<dbReference type="Pfam" id="PF01274">
    <property type="entry name" value="MS_TIM-barrel"/>
    <property type="match status" value="1"/>
</dbReference>
<dbReference type="GO" id="GO:0005737">
    <property type="term" value="C:cytoplasm"/>
    <property type="evidence" value="ECO:0007669"/>
    <property type="project" value="TreeGrafter"/>
</dbReference>
<evidence type="ECO:0000256" key="4">
    <source>
        <dbReference type="ARBA" id="ARBA00022532"/>
    </source>
</evidence>
<feature type="domain" description="Malate synthase C-terminal" evidence="11">
    <location>
        <begin position="411"/>
        <end position="530"/>
    </location>
</feature>
<dbReference type="STRING" id="1279009.ADICEAN_01187"/>
<keyword evidence="3 8" id="KW-0329">Glyoxylate bypass</keyword>
<name>M7N8X9_9BACT</name>
<accession>M7N8X9</accession>
<dbReference type="EC" id="2.3.3.9" evidence="2 8"/>
<evidence type="ECO:0000256" key="2">
    <source>
        <dbReference type="ARBA" id="ARBA00012636"/>
    </source>
</evidence>
<dbReference type="SUPFAM" id="SSF51645">
    <property type="entry name" value="Malate synthase G"/>
    <property type="match status" value="1"/>
</dbReference>
<dbReference type="RefSeq" id="WP_009194587.1">
    <property type="nucleotide sequence ID" value="NZ_AODQ01000020.1"/>
</dbReference>
<dbReference type="GO" id="GO:0006097">
    <property type="term" value="P:glyoxylate cycle"/>
    <property type="evidence" value="ECO:0007669"/>
    <property type="project" value="UniProtKB-UniPathway"/>
</dbReference>
<dbReference type="Pfam" id="PF20656">
    <property type="entry name" value="MS_N"/>
    <property type="match status" value="1"/>
</dbReference>
<comment type="catalytic activity">
    <reaction evidence="6 8">
        <text>glyoxylate + acetyl-CoA + H2O = (S)-malate + CoA + H(+)</text>
        <dbReference type="Rhea" id="RHEA:18181"/>
        <dbReference type="ChEBI" id="CHEBI:15377"/>
        <dbReference type="ChEBI" id="CHEBI:15378"/>
        <dbReference type="ChEBI" id="CHEBI:15589"/>
        <dbReference type="ChEBI" id="CHEBI:36655"/>
        <dbReference type="ChEBI" id="CHEBI:57287"/>
        <dbReference type="ChEBI" id="CHEBI:57288"/>
        <dbReference type="EC" id="2.3.3.9"/>
    </reaction>
</comment>
<comment type="caution">
    <text evidence="12">The sequence shown here is derived from an EMBL/GenBank/DDBJ whole genome shotgun (WGS) entry which is preliminary data.</text>
</comment>
<dbReference type="FunFam" id="1.20.1220.12:FF:000001">
    <property type="entry name" value="Malate synthase"/>
    <property type="match status" value="1"/>
</dbReference>
<dbReference type="eggNOG" id="COG2225">
    <property type="taxonomic scope" value="Bacteria"/>
</dbReference>
<dbReference type="CDD" id="cd00727">
    <property type="entry name" value="malate_synt_A"/>
    <property type="match status" value="1"/>
</dbReference>
<dbReference type="FunFam" id="3.20.20.360:FF:000001">
    <property type="entry name" value="Malate synthase"/>
    <property type="match status" value="1"/>
</dbReference>
<evidence type="ECO:0000259" key="9">
    <source>
        <dbReference type="Pfam" id="PF01274"/>
    </source>
</evidence>
<dbReference type="GO" id="GO:0006099">
    <property type="term" value="P:tricarboxylic acid cycle"/>
    <property type="evidence" value="ECO:0007669"/>
    <property type="project" value="UniProtKB-KW"/>
</dbReference>
<dbReference type="InterPro" id="IPR046363">
    <property type="entry name" value="MS_N_TIM-barrel_dom"/>
</dbReference>
<evidence type="ECO:0000256" key="8">
    <source>
        <dbReference type="RuleBase" id="RU000555"/>
    </source>
</evidence>
<dbReference type="AlphaFoldDB" id="M7N8X9"/>
<dbReference type="InterPro" id="IPR011076">
    <property type="entry name" value="Malate_synth_sf"/>
</dbReference>
<evidence type="ECO:0000256" key="5">
    <source>
        <dbReference type="ARBA" id="ARBA00022679"/>
    </source>
</evidence>
<dbReference type="UniPathway" id="UPA00703">
    <property type="reaction ID" value="UER00720"/>
</dbReference>
<dbReference type="InterPro" id="IPR044856">
    <property type="entry name" value="Malate_synth_C_sf"/>
</dbReference>
<dbReference type="InterPro" id="IPR048355">
    <property type="entry name" value="MS_C"/>
</dbReference>
<evidence type="ECO:0000313" key="12">
    <source>
        <dbReference type="EMBL" id="EMR03666.1"/>
    </source>
</evidence>
<dbReference type="Gene3D" id="3.20.20.360">
    <property type="entry name" value="Malate synthase, domain 3"/>
    <property type="match status" value="1"/>
</dbReference>
<sequence length="532" mass="60672">MPTATQPLSQLQLKGAAYPHLLTPAAQQFLLHLHRHFNPRRKALLQKRQEQQKLLDAGALLDFREDTRHIRESSYTIAPLPDDLQDRRTEITGPVDRKMIINALNSGARVFMADFEDATSPSWLNLMEGQQNLYDAIRRQVDFTAEGGKVYALKEQVATLKVRPRGWHLEEKHLLHEGERLSASLVDFGLYFFHNAQELLRRGSGPYFYLPKLESYEEAALWNDVFVEAQTYLDIPHGSIKATVLIETIPAAFQMDEIIYALRQHMAGLNAGRWDYIFSFIKKFKRHADKVLPDRQQVSMGVPFMSAYARLLVQTCHRRGAHAIGGMSAFIPAKDEAQNARAFEKVKADKELEASRGYDGTWVAHPFLVETARRQIEAKFAAGQTHQKEQLFEQLQVNQQDLLNTQIEGGEITEGGLRTNINVGILYIEHWLGGTGAAALYNLMEDAATAEISRAQVWQWLQHGVELSGGQKVTEELVDLLIAEELRNIRQLLGEERYERGHFTQSAELFRQLVFSPHFPEFLTLEAYELLE</sequence>
<organism evidence="12 13">
    <name type="scientific">Cesiribacter andamanensis AMV16</name>
    <dbReference type="NCBI Taxonomy" id="1279009"/>
    <lineage>
        <taxon>Bacteria</taxon>
        <taxon>Pseudomonadati</taxon>
        <taxon>Bacteroidota</taxon>
        <taxon>Cytophagia</taxon>
        <taxon>Cytophagales</taxon>
        <taxon>Cesiribacteraceae</taxon>
        <taxon>Cesiribacter</taxon>
    </lineage>
</organism>
<evidence type="ECO:0000256" key="7">
    <source>
        <dbReference type="PIRSR" id="PIRSR001363-1"/>
    </source>
</evidence>
<dbReference type="PANTHER" id="PTHR42902:SF1">
    <property type="entry name" value="MALATE SYNTHASE 1-RELATED"/>
    <property type="match status" value="1"/>
</dbReference>
<dbReference type="Proteomes" id="UP000011910">
    <property type="component" value="Unassembled WGS sequence"/>
</dbReference>
<feature type="domain" description="Malate synthase N-terminal" evidence="10">
    <location>
        <begin position="20"/>
        <end position="68"/>
    </location>
</feature>
<dbReference type="PIRSF" id="PIRSF001363">
    <property type="entry name" value="Malate_synth"/>
    <property type="match status" value="1"/>
</dbReference>
<evidence type="ECO:0000256" key="6">
    <source>
        <dbReference type="ARBA" id="ARBA00047918"/>
    </source>
</evidence>
<gene>
    <name evidence="12" type="primary">aceB</name>
    <name evidence="12" type="ORF">ADICEAN_01187</name>
</gene>
<dbReference type="InterPro" id="IPR048356">
    <property type="entry name" value="MS_N"/>
</dbReference>
<dbReference type="OrthoDB" id="9768429at2"/>
<dbReference type="Gene3D" id="1.20.1220.12">
    <property type="entry name" value="Malate synthase, domain III"/>
    <property type="match status" value="1"/>
</dbReference>
<evidence type="ECO:0000313" key="13">
    <source>
        <dbReference type="Proteomes" id="UP000011910"/>
    </source>
</evidence>
<keyword evidence="5 8" id="KW-0808">Transferase</keyword>
<keyword evidence="4 8" id="KW-0816">Tricarboxylic acid cycle</keyword>
<dbReference type="GO" id="GO:0004474">
    <property type="term" value="F:malate synthase activity"/>
    <property type="evidence" value="ECO:0007669"/>
    <property type="project" value="UniProtKB-EC"/>
</dbReference>
<evidence type="ECO:0000256" key="1">
    <source>
        <dbReference type="ARBA" id="ARBA00006394"/>
    </source>
</evidence>
<dbReference type="EMBL" id="AODQ01000020">
    <property type="protein sequence ID" value="EMR03666.1"/>
    <property type="molecule type" value="Genomic_DNA"/>
</dbReference>
<reference evidence="12 13" key="1">
    <citation type="journal article" date="2013" name="Genome Announc.">
        <title>Draft Genome Sequence of Cesiribacter andamanensis Strain AMV16T, Isolated from a Soil Sample from a Mud Volcano in the Andaman Islands, India.</title>
        <authorList>
            <person name="Shivaji S."/>
            <person name="Ara S."/>
            <person name="Begum Z."/>
            <person name="Srinivas T.N."/>
            <person name="Singh A."/>
            <person name="Kumar Pinnaka A."/>
        </authorList>
    </citation>
    <scope>NUCLEOTIDE SEQUENCE [LARGE SCALE GENOMIC DNA]</scope>
    <source>
        <strain evidence="12 13">AMV16</strain>
    </source>
</reference>
<proteinExistence type="inferred from homology"/>